<keyword evidence="8" id="KW-0902">Two-component regulatory system</keyword>
<dbReference type="PANTHER" id="PTHR24421">
    <property type="entry name" value="NITRATE/NITRITE SENSOR PROTEIN NARX-RELATED"/>
    <property type="match status" value="1"/>
</dbReference>
<dbReference type="Gene3D" id="1.20.5.1930">
    <property type="match status" value="1"/>
</dbReference>
<keyword evidence="9" id="KW-0812">Transmembrane</keyword>
<dbReference type="GO" id="GO:0046983">
    <property type="term" value="F:protein dimerization activity"/>
    <property type="evidence" value="ECO:0007669"/>
    <property type="project" value="InterPro"/>
</dbReference>
<dbReference type="InterPro" id="IPR011712">
    <property type="entry name" value="Sig_transdc_His_kin_sub3_dim/P"/>
</dbReference>
<evidence type="ECO:0000256" key="6">
    <source>
        <dbReference type="ARBA" id="ARBA00022777"/>
    </source>
</evidence>
<feature type="transmembrane region" description="Helical" evidence="9">
    <location>
        <begin position="140"/>
        <end position="157"/>
    </location>
</feature>
<dbReference type="GO" id="GO:0005524">
    <property type="term" value="F:ATP binding"/>
    <property type="evidence" value="ECO:0007669"/>
    <property type="project" value="UniProtKB-KW"/>
</dbReference>
<keyword evidence="9" id="KW-1133">Transmembrane helix</keyword>
<keyword evidence="4" id="KW-0808">Transferase</keyword>
<dbReference type="CDD" id="cd16917">
    <property type="entry name" value="HATPase_UhpB-NarQ-NarX-like"/>
    <property type="match status" value="1"/>
</dbReference>
<dbReference type="InterPro" id="IPR036890">
    <property type="entry name" value="HATPase_C_sf"/>
</dbReference>
<evidence type="ECO:0000256" key="4">
    <source>
        <dbReference type="ARBA" id="ARBA00022679"/>
    </source>
</evidence>
<dbReference type="AlphaFoldDB" id="A0A6G4WU46"/>
<evidence type="ECO:0000256" key="3">
    <source>
        <dbReference type="ARBA" id="ARBA00022553"/>
    </source>
</evidence>
<proteinExistence type="predicted"/>
<keyword evidence="9" id="KW-0472">Membrane</keyword>
<keyword evidence="3" id="KW-0597">Phosphoprotein</keyword>
<dbReference type="Gene3D" id="3.30.565.10">
    <property type="entry name" value="Histidine kinase-like ATPase, C-terminal domain"/>
    <property type="match status" value="1"/>
</dbReference>
<evidence type="ECO:0000256" key="7">
    <source>
        <dbReference type="ARBA" id="ARBA00022840"/>
    </source>
</evidence>
<evidence type="ECO:0000256" key="5">
    <source>
        <dbReference type="ARBA" id="ARBA00022741"/>
    </source>
</evidence>
<dbReference type="SUPFAM" id="SSF55874">
    <property type="entry name" value="ATPase domain of HSP90 chaperone/DNA topoisomerase II/histidine kinase"/>
    <property type="match status" value="1"/>
</dbReference>
<organism evidence="11 12">
    <name type="scientific">Streptomyces boncukensis</name>
    <dbReference type="NCBI Taxonomy" id="2711219"/>
    <lineage>
        <taxon>Bacteria</taxon>
        <taxon>Bacillati</taxon>
        <taxon>Actinomycetota</taxon>
        <taxon>Actinomycetes</taxon>
        <taxon>Kitasatosporales</taxon>
        <taxon>Streptomycetaceae</taxon>
        <taxon>Streptomyces</taxon>
    </lineage>
</organism>
<protein>
    <recommendedName>
        <fullName evidence="2">histidine kinase</fullName>
        <ecNumber evidence="2">2.7.13.3</ecNumber>
    </recommendedName>
</protein>
<dbReference type="EMBL" id="JAAKZZ010000042">
    <property type="protein sequence ID" value="NGO68064.1"/>
    <property type="molecule type" value="Genomic_DNA"/>
</dbReference>
<evidence type="ECO:0000256" key="1">
    <source>
        <dbReference type="ARBA" id="ARBA00000085"/>
    </source>
</evidence>
<sequence length="399" mass="42216">MAERRPWNTQPPVYAAQVGWEQSHRWAGYGRCVLVVLLTLGAVHNGASTTGGHDVAFRSAVVLACGAALLFRRKLWWLAPALTTVAGGVWGWVVLPLFLVALFDLANRRRVWAAGVCSAVALAGNAVLSPAASLWVPQQYGSMLFLLLAVIGGLSMGNRRRLVQALHARVEHLRTERELREQAARMAERSAIAAEMHDVLAHRLSLIALHTGILATRKDTLPGPVVERLSLLRAASTDALTDLRDVLGALRTTEPLSAAAPPAPVLRDAEEMIEQARSAGQTISVTVEGSPAQAPAAHRLAVCRLVQEALTNARKHAPDAAVGVRITYVPPATLVEVTNPPGTGPTGVEPVSSGFGLIGLRERVEALGGHLGAGPGGAGAWRLAARIPHPVTEQNGPDS</sequence>
<dbReference type="EC" id="2.7.13.3" evidence="2"/>
<dbReference type="Pfam" id="PF07730">
    <property type="entry name" value="HisKA_3"/>
    <property type="match status" value="1"/>
</dbReference>
<feature type="transmembrane region" description="Helical" evidence="9">
    <location>
        <begin position="26"/>
        <end position="43"/>
    </location>
</feature>
<evidence type="ECO:0000256" key="9">
    <source>
        <dbReference type="SAM" id="Phobius"/>
    </source>
</evidence>
<dbReference type="Proteomes" id="UP000477722">
    <property type="component" value="Unassembled WGS sequence"/>
</dbReference>
<evidence type="ECO:0000259" key="10">
    <source>
        <dbReference type="Pfam" id="PF07730"/>
    </source>
</evidence>
<keyword evidence="7" id="KW-0067">ATP-binding</keyword>
<gene>
    <name evidence="11" type="ORF">G5C65_06795</name>
</gene>
<comment type="caution">
    <text evidence="11">The sequence shown here is derived from an EMBL/GenBank/DDBJ whole genome shotgun (WGS) entry which is preliminary data.</text>
</comment>
<evidence type="ECO:0000313" key="12">
    <source>
        <dbReference type="Proteomes" id="UP000477722"/>
    </source>
</evidence>
<dbReference type="GO" id="GO:0016020">
    <property type="term" value="C:membrane"/>
    <property type="evidence" value="ECO:0007669"/>
    <property type="project" value="InterPro"/>
</dbReference>
<reference evidence="11 12" key="1">
    <citation type="submission" date="2020-02" db="EMBL/GenBank/DDBJ databases">
        <title>Whole-genome analyses of novel actinobacteria.</title>
        <authorList>
            <person name="Sahin N."/>
            <person name="Tatar D."/>
        </authorList>
    </citation>
    <scope>NUCLEOTIDE SEQUENCE [LARGE SCALE GENOMIC DNA]</scope>
    <source>
        <strain evidence="11 12">SB3404</strain>
    </source>
</reference>
<dbReference type="GO" id="GO:0000155">
    <property type="term" value="F:phosphorelay sensor kinase activity"/>
    <property type="evidence" value="ECO:0007669"/>
    <property type="project" value="InterPro"/>
</dbReference>
<comment type="catalytic activity">
    <reaction evidence="1">
        <text>ATP + protein L-histidine = ADP + protein N-phospho-L-histidine.</text>
        <dbReference type="EC" id="2.7.13.3"/>
    </reaction>
</comment>
<name>A0A6G4WU46_9ACTN</name>
<keyword evidence="6 11" id="KW-0418">Kinase</keyword>
<feature type="domain" description="Signal transduction histidine kinase subgroup 3 dimerisation and phosphoacceptor" evidence="10">
    <location>
        <begin position="188"/>
        <end position="253"/>
    </location>
</feature>
<evidence type="ECO:0000313" key="11">
    <source>
        <dbReference type="EMBL" id="NGO68064.1"/>
    </source>
</evidence>
<feature type="transmembrane region" description="Helical" evidence="9">
    <location>
        <begin position="111"/>
        <end position="128"/>
    </location>
</feature>
<evidence type="ECO:0000256" key="2">
    <source>
        <dbReference type="ARBA" id="ARBA00012438"/>
    </source>
</evidence>
<feature type="transmembrane region" description="Helical" evidence="9">
    <location>
        <begin position="77"/>
        <end position="99"/>
    </location>
</feature>
<accession>A0A6G4WU46</accession>
<keyword evidence="12" id="KW-1185">Reference proteome</keyword>
<keyword evidence="5" id="KW-0547">Nucleotide-binding</keyword>
<evidence type="ECO:0000256" key="8">
    <source>
        <dbReference type="ARBA" id="ARBA00023012"/>
    </source>
</evidence>
<dbReference type="PANTHER" id="PTHR24421:SF10">
    <property type="entry name" value="NITRATE_NITRITE SENSOR PROTEIN NARQ"/>
    <property type="match status" value="1"/>
</dbReference>
<dbReference type="InterPro" id="IPR050482">
    <property type="entry name" value="Sensor_HK_TwoCompSys"/>
</dbReference>